<comment type="caution">
    <text evidence="1">The sequence shown here is derived from an EMBL/GenBank/DDBJ whole genome shotgun (WGS) entry which is preliminary data.</text>
</comment>
<accession>A0A922L0S6</accession>
<dbReference type="EMBL" id="ASGP02000005">
    <property type="protein sequence ID" value="KAH9507023.1"/>
    <property type="molecule type" value="Genomic_DNA"/>
</dbReference>
<evidence type="ECO:0000313" key="1">
    <source>
        <dbReference type="EMBL" id="KAH9507023.1"/>
    </source>
</evidence>
<evidence type="ECO:0000313" key="2">
    <source>
        <dbReference type="Proteomes" id="UP000790347"/>
    </source>
</evidence>
<reference evidence="1" key="2">
    <citation type="journal article" date="2022" name="Res Sq">
        <title>Comparative Genomics Reveals Insights into the Divergent Evolution of Astigmatic Mites and Household Pest Adaptations.</title>
        <authorList>
            <person name="Xiong Q."/>
            <person name="Wan A.T.-Y."/>
            <person name="Liu X.-Y."/>
            <person name="Fung C.S.-H."/>
            <person name="Xiao X."/>
            <person name="Malainual N."/>
            <person name="Hou J."/>
            <person name="Wang L."/>
            <person name="Wang M."/>
            <person name="Yang K."/>
            <person name="Cui Y."/>
            <person name="Leung E."/>
            <person name="Nong W."/>
            <person name="Shin S.-K."/>
            <person name="Au S."/>
            <person name="Jeong K.Y."/>
            <person name="Chew F.T."/>
            <person name="Hui J."/>
            <person name="Leung T.F."/>
            <person name="Tungtrongchitr A."/>
            <person name="Zhong N."/>
            <person name="Liu Z."/>
            <person name="Tsui S."/>
        </authorList>
    </citation>
    <scope>NUCLEOTIDE SEQUENCE</scope>
    <source>
        <strain evidence="1">Derf</strain>
        <tissue evidence="1">Whole organism</tissue>
    </source>
</reference>
<sequence length="118" mass="13791">MLPIMTFEPIQINLRNCHQCSSSSSSSKTVANDNQSKTLTLYPITVEFNRLFRRQKQILKNENEMMMMSTTSTFELKTNVRPPNSNSLWVDNQLDASTTSDILQDVSLFRKFEFFFFF</sequence>
<proteinExistence type="predicted"/>
<name>A0A922L0S6_DERFA</name>
<dbReference type="Proteomes" id="UP000790347">
    <property type="component" value="Unassembled WGS sequence"/>
</dbReference>
<dbReference type="AlphaFoldDB" id="A0A922L0S6"/>
<organism evidence="1 2">
    <name type="scientific">Dermatophagoides farinae</name>
    <name type="common">American house dust mite</name>
    <dbReference type="NCBI Taxonomy" id="6954"/>
    <lineage>
        <taxon>Eukaryota</taxon>
        <taxon>Metazoa</taxon>
        <taxon>Ecdysozoa</taxon>
        <taxon>Arthropoda</taxon>
        <taxon>Chelicerata</taxon>
        <taxon>Arachnida</taxon>
        <taxon>Acari</taxon>
        <taxon>Acariformes</taxon>
        <taxon>Sarcoptiformes</taxon>
        <taxon>Astigmata</taxon>
        <taxon>Psoroptidia</taxon>
        <taxon>Analgoidea</taxon>
        <taxon>Pyroglyphidae</taxon>
        <taxon>Dermatophagoidinae</taxon>
        <taxon>Dermatophagoides</taxon>
    </lineage>
</organism>
<gene>
    <name evidence="1" type="ORF">DERF_011727</name>
</gene>
<keyword evidence="2" id="KW-1185">Reference proteome</keyword>
<protein>
    <submittedName>
        <fullName evidence="1">Uncharacterized protein</fullName>
    </submittedName>
</protein>
<reference evidence="1" key="1">
    <citation type="submission" date="2013-05" db="EMBL/GenBank/DDBJ databases">
        <authorList>
            <person name="Yim A.K.Y."/>
            <person name="Chan T.F."/>
            <person name="Ji K.M."/>
            <person name="Liu X.Y."/>
            <person name="Zhou J.W."/>
            <person name="Li R.Q."/>
            <person name="Yang K.Y."/>
            <person name="Li J."/>
            <person name="Li M."/>
            <person name="Law P.T.W."/>
            <person name="Wu Y.L."/>
            <person name="Cai Z.L."/>
            <person name="Qin H."/>
            <person name="Bao Y."/>
            <person name="Leung R.K.K."/>
            <person name="Ng P.K.S."/>
            <person name="Zou J."/>
            <person name="Zhong X.J."/>
            <person name="Ran P.X."/>
            <person name="Zhong N.S."/>
            <person name="Liu Z.G."/>
            <person name="Tsui S.K.W."/>
        </authorList>
    </citation>
    <scope>NUCLEOTIDE SEQUENCE</scope>
    <source>
        <strain evidence="1">Derf</strain>
        <tissue evidence="1">Whole organism</tissue>
    </source>
</reference>